<accession>A0A3A8IBC3</accession>
<dbReference type="EMBL" id="RAVZ01000352">
    <property type="protein sequence ID" value="RKG74943.1"/>
    <property type="molecule type" value="Genomic_DNA"/>
</dbReference>
<dbReference type="SUPFAM" id="SSF56091">
    <property type="entry name" value="DNA ligase/mRNA capping enzyme, catalytic domain"/>
    <property type="match status" value="1"/>
</dbReference>
<name>A0A3A8IBC3_9BACT</name>
<dbReference type="Gene3D" id="3.30.470.30">
    <property type="entry name" value="DNA ligase/mRNA capping enzyme"/>
    <property type="match status" value="1"/>
</dbReference>
<gene>
    <name evidence="2" type="ORF">D7V88_34265</name>
</gene>
<protein>
    <recommendedName>
        <fullName evidence="1">RNA ligase domain-containing protein</fullName>
    </recommendedName>
</protein>
<keyword evidence="3" id="KW-1185">Reference proteome</keyword>
<dbReference type="OrthoDB" id="5493578at2"/>
<evidence type="ECO:0000313" key="3">
    <source>
        <dbReference type="Proteomes" id="UP000268094"/>
    </source>
</evidence>
<evidence type="ECO:0000259" key="1">
    <source>
        <dbReference type="Pfam" id="PF09414"/>
    </source>
</evidence>
<dbReference type="AlphaFoldDB" id="A0A3A8IBC3"/>
<reference evidence="3" key="1">
    <citation type="submission" date="2018-09" db="EMBL/GenBank/DDBJ databases">
        <authorList>
            <person name="Livingstone P.G."/>
            <person name="Whitworth D.E."/>
        </authorList>
    </citation>
    <scope>NUCLEOTIDE SEQUENCE [LARGE SCALE GENOMIC DNA]</scope>
    <source>
        <strain evidence="3">CA054A</strain>
    </source>
</reference>
<evidence type="ECO:0000313" key="2">
    <source>
        <dbReference type="EMBL" id="RKG74943.1"/>
    </source>
</evidence>
<comment type="caution">
    <text evidence="2">The sequence shown here is derived from an EMBL/GenBank/DDBJ whole genome shotgun (WGS) entry which is preliminary data.</text>
</comment>
<dbReference type="RefSeq" id="WP_120544816.1">
    <property type="nucleotide sequence ID" value="NZ_RAVZ01000352.1"/>
</dbReference>
<dbReference type="Pfam" id="PF09414">
    <property type="entry name" value="RNA_ligase"/>
    <property type="match status" value="1"/>
</dbReference>
<dbReference type="InterPro" id="IPR021122">
    <property type="entry name" value="RNA_ligase_dom_REL/Rnl2"/>
</dbReference>
<feature type="domain" description="RNA ligase" evidence="1">
    <location>
        <begin position="44"/>
        <end position="245"/>
    </location>
</feature>
<dbReference type="Proteomes" id="UP000268094">
    <property type="component" value="Unassembled WGS sequence"/>
</dbReference>
<organism evidence="2 3">
    <name type="scientific">Corallococcus terminator</name>
    <dbReference type="NCBI Taxonomy" id="2316733"/>
    <lineage>
        <taxon>Bacteria</taxon>
        <taxon>Pseudomonadati</taxon>
        <taxon>Myxococcota</taxon>
        <taxon>Myxococcia</taxon>
        <taxon>Myxococcales</taxon>
        <taxon>Cystobacterineae</taxon>
        <taxon>Myxococcaceae</taxon>
        <taxon>Corallococcus</taxon>
    </lineage>
</organism>
<sequence length="258" mass="28541">MTFSLRSSNLRALNSLTKYPSIPTYHTLGERGRLGEPAIAFDGPVVGSEKVDGTNARMVFLPDGTYLLGSREEWLCASDDLIGNPALGIVEHLRPVADALREKRLDAGGITVVFGEVYGGNVTAHSKQYTGDKRVGYRVFDVVRLTDFETPLAWSGEQLSGWRESGGQPFISEDALQVFTREHGLELTPRIFEQDGGALPKDLEGAFGFLRTHAPTTRCALDAGAGQHTEGMVVRTRDRRTIAKLRFEDYERTLRVKR</sequence>
<proteinExistence type="predicted"/>